<organism evidence="5 6">
    <name type="scientific">Pilibacter termitis</name>
    <dbReference type="NCBI Taxonomy" id="263852"/>
    <lineage>
        <taxon>Bacteria</taxon>
        <taxon>Bacillati</taxon>
        <taxon>Bacillota</taxon>
        <taxon>Bacilli</taxon>
        <taxon>Lactobacillales</taxon>
        <taxon>Enterococcaceae</taxon>
        <taxon>Pilibacter</taxon>
    </lineage>
</organism>
<dbReference type="Pfam" id="PF07538">
    <property type="entry name" value="ChW"/>
    <property type="match status" value="6"/>
</dbReference>
<gene>
    <name evidence="5" type="ORF">SAMN02745116_01980</name>
</gene>
<feature type="domain" description="Peptidase C39-like" evidence="3">
    <location>
        <begin position="643"/>
        <end position="772"/>
    </location>
</feature>
<accession>A0A1T4PXP0</accession>
<dbReference type="Pfam" id="PF08481">
    <property type="entry name" value="GBS_Bsp-like"/>
    <property type="match status" value="1"/>
</dbReference>
<dbReference type="RefSeq" id="WP_078807898.1">
    <property type="nucleotide sequence ID" value="NZ_FUXI01000023.1"/>
</dbReference>
<reference evidence="5 6" key="1">
    <citation type="submission" date="2017-02" db="EMBL/GenBank/DDBJ databases">
        <authorList>
            <person name="Peterson S.W."/>
        </authorList>
    </citation>
    <scope>NUCLEOTIDE SEQUENCE [LARGE SCALE GENOMIC DNA]</scope>
    <source>
        <strain evidence="5 6">ATCC BAA-1030</strain>
    </source>
</reference>
<feature type="signal peptide" evidence="2">
    <location>
        <begin position="1"/>
        <end position="23"/>
    </location>
</feature>
<dbReference type="Gene3D" id="3.90.70.10">
    <property type="entry name" value="Cysteine proteinases"/>
    <property type="match status" value="1"/>
</dbReference>
<evidence type="ECO:0000256" key="1">
    <source>
        <dbReference type="SAM" id="MobiDB-lite"/>
    </source>
</evidence>
<dbReference type="SMART" id="SM00728">
    <property type="entry name" value="ChW"/>
    <property type="match status" value="6"/>
</dbReference>
<dbReference type="InterPro" id="IPR039564">
    <property type="entry name" value="Peptidase_C39-like"/>
</dbReference>
<feature type="domain" description="DUF5648" evidence="4">
    <location>
        <begin position="404"/>
        <end position="531"/>
    </location>
</feature>
<protein>
    <submittedName>
        <fullName evidence="5">Uncharacterized conserved protein YjdB, contains Ig-like domain</fullName>
    </submittedName>
</protein>
<dbReference type="OrthoDB" id="9763643at2"/>
<dbReference type="InterPro" id="IPR043708">
    <property type="entry name" value="DUF5648"/>
</dbReference>
<evidence type="ECO:0000259" key="3">
    <source>
        <dbReference type="Pfam" id="PF13529"/>
    </source>
</evidence>
<feature type="region of interest" description="Disordered" evidence="1">
    <location>
        <begin position="28"/>
        <end position="94"/>
    </location>
</feature>
<feature type="chain" id="PRO_5012752534" evidence="2">
    <location>
        <begin position="24"/>
        <end position="807"/>
    </location>
</feature>
<evidence type="ECO:0000313" key="5">
    <source>
        <dbReference type="EMBL" id="SJZ96259.1"/>
    </source>
</evidence>
<dbReference type="Pfam" id="PF13529">
    <property type="entry name" value="Peptidase_C39_2"/>
    <property type="match status" value="1"/>
</dbReference>
<dbReference type="STRING" id="263852.SAMN02745116_01980"/>
<dbReference type="EMBL" id="FUXI01000023">
    <property type="protein sequence ID" value="SJZ96259.1"/>
    <property type="molecule type" value="Genomic_DNA"/>
</dbReference>
<feature type="compositionally biased region" description="Low complexity" evidence="1">
    <location>
        <begin position="28"/>
        <end position="86"/>
    </location>
</feature>
<dbReference type="Gene3D" id="2.60.40.3760">
    <property type="match status" value="1"/>
</dbReference>
<dbReference type="InterPro" id="IPR006637">
    <property type="entry name" value="ChW"/>
</dbReference>
<evidence type="ECO:0000259" key="4">
    <source>
        <dbReference type="Pfam" id="PF18885"/>
    </source>
</evidence>
<sequence length="807" mass="90070">MKRIQLSLLLSIILLSTPLYTSALGNTRSSAVNSSVTTTTSSTSTGSTTTTDPTTFSTSESVEETSTTTSETTSTTSKATDTTTTTQAPAKTEKSNITMPQIFYKTFVEKSGWTTPVKNGELAGTNGQSKRIEAINAEIESTDLTGTLEYASYVQEKGWLPFVQQKENSGTPNSNLQIEAVKMRLTGELAEKYDIAYRVHVQNFGWLDWTGNGEISGSLGFSHRVEAIEIKLLTKGKLKIGKRSFIDLKTIPKIQYEAHVQNIGWQAPVYDGEVAGTFGQSKRMEALRIRLLETNLTGDIEYTTHVQNKGWLPYSKNGQQSGTTGNSLRIEALQVNLTGELGKYYDVVYRVHSQNFGWLAWTKNNEPAGTGGCSLRAEAIEIKIVKKGTVQTGGKSFIDGFLTPVYRMYDPKTKHHFFTQNNDERSNVYYFLSFENEGVRWASQSTGEVAVYRLLNLTTMEHMYTANEKEKNSLVKSGWKYEGIAFRAVKKGKPIYRAYDVKNNTHHWAEWAEIKGLIKAGWKNEGIAFYVPEEKVNGESLKKPQLPTAKLQTTYLGTGNVKLSVTNLPSGAYDIQLPTWSNVNGQDDLVWYKGNNVIVNGRSHRSTGNYTTHMYISVGRLKKVYVGSGNFSLKQLNYKPKVYFSQLDSRWRNNRVGLSTVGSSGCVPTSLSMAFSAFGIKTDPYMMALFLNRHTSYNNSIFGCAGDAAMKGIQLKGLKSELAWNKNQLVDQLKMGRPVLALLAPPFVEQGYTHGVLLYGYTNGKTQIYDPYDNRNSGMWSVDYIWQHQSYDKDDRNLGSVFLAIRD</sequence>
<evidence type="ECO:0000256" key="2">
    <source>
        <dbReference type="SAM" id="SignalP"/>
    </source>
</evidence>
<dbReference type="InterPro" id="IPR013688">
    <property type="entry name" value="GBS_Bsp-like"/>
</dbReference>
<keyword evidence="2" id="KW-0732">Signal</keyword>
<proteinExistence type="predicted"/>
<keyword evidence="6" id="KW-1185">Reference proteome</keyword>
<name>A0A1T4PXP0_9ENTE</name>
<dbReference type="Proteomes" id="UP000190328">
    <property type="component" value="Unassembled WGS sequence"/>
</dbReference>
<evidence type="ECO:0000313" key="6">
    <source>
        <dbReference type="Proteomes" id="UP000190328"/>
    </source>
</evidence>
<dbReference type="Pfam" id="PF18885">
    <property type="entry name" value="DUF5648"/>
    <property type="match status" value="1"/>
</dbReference>
<dbReference type="AlphaFoldDB" id="A0A1T4PXP0"/>